<reference evidence="1" key="1">
    <citation type="submission" date="2021-02" db="EMBL/GenBank/DDBJ databases">
        <authorList>
            <person name="Dougan E. K."/>
            <person name="Rhodes N."/>
            <person name="Thang M."/>
            <person name="Chan C."/>
        </authorList>
    </citation>
    <scope>NUCLEOTIDE SEQUENCE</scope>
</reference>
<sequence length="193" mass="21650">MCIDTSDKLDMPRYCEEIMLQLGARIVAHYHRTGDALVPMLQMQDALTGSKVDGLETCAPAMMLARLLQVERDSLSTRPALTRSKLLQLKAFWSKLQREGFAAEALAWVNASRAPTTGSLREAPSADWLNVTSASIRQSFERIDAQVKQLASLAMLRRKIGFKVNVVMPFCARADEQYLKPLESLVLQVWKPQ</sequence>
<proteinExistence type="predicted"/>
<gene>
    <name evidence="1" type="ORF">SNAT2548_LOCUS24343</name>
</gene>
<evidence type="ECO:0000313" key="2">
    <source>
        <dbReference type="Proteomes" id="UP000604046"/>
    </source>
</evidence>
<organism evidence="1 2">
    <name type="scientific">Symbiodinium natans</name>
    <dbReference type="NCBI Taxonomy" id="878477"/>
    <lineage>
        <taxon>Eukaryota</taxon>
        <taxon>Sar</taxon>
        <taxon>Alveolata</taxon>
        <taxon>Dinophyceae</taxon>
        <taxon>Suessiales</taxon>
        <taxon>Symbiodiniaceae</taxon>
        <taxon>Symbiodinium</taxon>
    </lineage>
</organism>
<protein>
    <submittedName>
        <fullName evidence="1">Uncharacterized protein</fullName>
    </submittedName>
</protein>
<keyword evidence="2" id="KW-1185">Reference proteome</keyword>
<dbReference type="Proteomes" id="UP000604046">
    <property type="component" value="Unassembled WGS sequence"/>
</dbReference>
<evidence type="ECO:0000313" key="1">
    <source>
        <dbReference type="EMBL" id="CAE7446667.1"/>
    </source>
</evidence>
<name>A0A812RPE2_9DINO</name>
<dbReference type="AlphaFoldDB" id="A0A812RPE2"/>
<accession>A0A812RPE2</accession>
<dbReference type="EMBL" id="CAJNDS010002356">
    <property type="protein sequence ID" value="CAE7446667.1"/>
    <property type="molecule type" value="Genomic_DNA"/>
</dbReference>
<comment type="caution">
    <text evidence="1">The sequence shown here is derived from an EMBL/GenBank/DDBJ whole genome shotgun (WGS) entry which is preliminary data.</text>
</comment>